<dbReference type="AlphaFoldDB" id="A0A8C6LWT0"/>
<feature type="transmembrane region" description="Helical" evidence="5">
    <location>
        <begin position="85"/>
        <end position="106"/>
    </location>
</feature>
<dbReference type="FunFam" id="1.20.1740.10:FF:000095">
    <property type="entry name" value="B(0,+)-type amino acid transporter 1-like"/>
    <property type="match status" value="1"/>
</dbReference>
<dbReference type="PIRSF" id="PIRSF006060">
    <property type="entry name" value="AA_transporter"/>
    <property type="match status" value="1"/>
</dbReference>
<evidence type="ECO:0000256" key="2">
    <source>
        <dbReference type="ARBA" id="ARBA00022692"/>
    </source>
</evidence>
<keyword evidence="7" id="KW-1185">Reference proteome</keyword>
<reference evidence="6" key="3">
    <citation type="submission" date="2025-09" db="UniProtKB">
        <authorList>
            <consortium name="Ensembl"/>
        </authorList>
    </citation>
    <scope>IDENTIFICATION</scope>
</reference>
<organism evidence="6 7">
    <name type="scientific">Nothobranchius furzeri</name>
    <name type="common">Turquoise killifish</name>
    <dbReference type="NCBI Taxonomy" id="105023"/>
    <lineage>
        <taxon>Eukaryota</taxon>
        <taxon>Metazoa</taxon>
        <taxon>Chordata</taxon>
        <taxon>Craniata</taxon>
        <taxon>Vertebrata</taxon>
        <taxon>Euteleostomi</taxon>
        <taxon>Actinopterygii</taxon>
        <taxon>Neopterygii</taxon>
        <taxon>Teleostei</taxon>
        <taxon>Neoteleostei</taxon>
        <taxon>Acanthomorphata</taxon>
        <taxon>Ovalentaria</taxon>
        <taxon>Atherinomorphae</taxon>
        <taxon>Cyprinodontiformes</taxon>
        <taxon>Nothobranchiidae</taxon>
        <taxon>Nothobranchius</taxon>
    </lineage>
</organism>
<evidence type="ECO:0000313" key="6">
    <source>
        <dbReference type="Ensembl" id="ENSNFUP00015027739.1"/>
    </source>
</evidence>
<dbReference type="Ensembl" id="ENSNFUT00015028977.1">
    <property type="protein sequence ID" value="ENSNFUP00015027739.1"/>
    <property type="gene ID" value="ENSNFUG00015013413.1"/>
</dbReference>
<evidence type="ECO:0000256" key="1">
    <source>
        <dbReference type="ARBA" id="ARBA00004141"/>
    </source>
</evidence>
<feature type="transmembrane region" description="Helical" evidence="5">
    <location>
        <begin position="148"/>
        <end position="169"/>
    </location>
</feature>
<dbReference type="InterPro" id="IPR002293">
    <property type="entry name" value="AA/rel_permease1"/>
</dbReference>
<evidence type="ECO:0000313" key="7">
    <source>
        <dbReference type="Proteomes" id="UP000694548"/>
    </source>
</evidence>
<proteinExistence type="predicted"/>
<feature type="transmembrane region" description="Helical" evidence="5">
    <location>
        <begin position="269"/>
        <end position="295"/>
    </location>
</feature>
<dbReference type="GO" id="GO:0042942">
    <property type="term" value="P:D-serine transmembrane transport"/>
    <property type="evidence" value="ECO:0007669"/>
    <property type="project" value="TreeGrafter"/>
</dbReference>
<dbReference type="Pfam" id="PF13520">
    <property type="entry name" value="AA_permease_2"/>
    <property type="match status" value="2"/>
</dbReference>
<dbReference type="GO" id="GO:0042941">
    <property type="term" value="P:D-alanine transmembrane transport"/>
    <property type="evidence" value="ECO:0007669"/>
    <property type="project" value="TreeGrafter"/>
</dbReference>
<accession>A0A8C6LWT0</accession>
<feature type="transmembrane region" description="Helical" evidence="5">
    <location>
        <begin position="24"/>
        <end position="44"/>
    </location>
</feature>
<dbReference type="InterPro" id="IPR050598">
    <property type="entry name" value="AminoAcid_Transporter"/>
</dbReference>
<feature type="transmembrane region" description="Helical" evidence="5">
    <location>
        <begin position="349"/>
        <end position="369"/>
    </location>
</feature>
<dbReference type="PANTHER" id="PTHR11785:SF518">
    <property type="entry name" value="ASC-TYPE AMINO ACID TRANSPORTER 1"/>
    <property type="match status" value="1"/>
</dbReference>
<dbReference type="GO" id="GO:0015179">
    <property type="term" value="F:L-amino acid transmembrane transporter activity"/>
    <property type="evidence" value="ECO:0007669"/>
    <property type="project" value="TreeGrafter"/>
</dbReference>
<dbReference type="GO" id="GO:0016020">
    <property type="term" value="C:membrane"/>
    <property type="evidence" value="ECO:0007669"/>
    <property type="project" value="UniProtKB-SubCell"/>
</dbReference>
<reference evidence="6" key="2">
    <citation type="submission" date="2025-08" db="UniProtKB">
        <authorList>
            <consortium name="Ensembl"/>
        </authorList>
    </citation>
    <scope>IDENTIFICATION</scope>
</reference>
<protein>
    <submittedName>
        <fullName evidence="6">Solute carrier family 7 member 10a</fullName>
    </submittedName>
</protein>
<feature type="transmembrane region" description="Helical" evidence="5">
    <location>
        <begin position="118"/>
        <end position="136"/>
    </location>
</feature>
<keyword evidence="4 5" id="KW-0472">Membrane</keyword>
<dbReference type="PANTHER" id="PTHR11785">
    <property type="entry name" value="AMINO ACID TRANSPORTER"/>
    <property type="match status" value="1"/>
</dbReference>
<feature type="transmembrane region" description="Helical" evidence="5">
    <location>
        <begin position="189"/>
        <end position="207"/>
    </location>
</feature>
<evidence type="ECO:0000256" key="5">
    <source>
        <dbReference type="SAM" id="Phobius"/>
    </source>
</evidence>
<feature type="transmembrane region" description="Helical" evidence="5">
    <location>
        <begin position="228"/>
        <end position="249"/>
    </location>
</feature>
<dbReference type="Gene3D" id="1.20.1740.10">
    <property type="entry name" value="Amino acid/polyamine transporter I"/>
    <property type="match status" value="1"/>
</dbReference>
<keyword evidence="3 5" id="KW-1133">Transmembrane helix</keyword>
<gene>
    <name evidence="6" type="primary">SLC7A10</name>
    <name evidence="6" type="synonym">slc7a10a</name>
</gene>
<dbReference type="Proteomes" id="UP000694548">
    <property type="component" value="Chromosome sgr07"/>
</dbReference>
<evidence type="ECO:0000256" key="4">
    <source>
        <dbReference type="ARBA" id="ARBA00023136"/>
    </source>
</evidence>
<evidence type="ECO:0000256" key="3">
    <source>
        <dbReference type="ARBA" id="ARBA00022989"/>
    </source>
</evidence>
<dbReference type="GO" id="GO:0015175">
    <property type="term" value="F:neutral L-amino acid transmembrane transporter activity"/>
    <property type="evidence" value="ECO:0007669"/>
    <property type="project" value="TreeGrafter"/>
</dbReference>
<feature type="transmembrane region" description="Helical" evidence="5">
    <location>
        <begin position="324"/>
        <end position="343"/>
    </location>
</feature>
<feature type="transmembrane region" description="Helical" evidence="5">
    <location>
        <begin position="381"/>
        <end position="403"/>
    </location>
</feature>
<sequence length="473" mass="52017">MDDKGKRKDENANDDDKVTLKKEIGLLSACAIIIGNIIGSGIFISPKGVLEHAGSVGLSLIVWVCGGGICALGSLCYAELVFLNAVLIMYPTTLAVIALTFSNYVLQPAFQNCLPPFVATKLLATICVLFLTWVNCSSVRWATRIQDIFTVGKLLALALIIVVGLVQIFKGHYDALQPSVAFEFSQDPSVGQIALAFLQASFAYSGWNFLNYVTEEVVEPRKNLPRAIYISIPLVTLVYTMTNIAYFTSMTPEELLSSNAVAVTFGEKLLGVFSWAMPISVALSTFGGINGYLFTSSRLCFSGAREGHLPYLLAMIHRKNCTPIPALLLCCIATILILCIGETHNLINYVSFINYLSYGVTIAGLLYLRKTRPNLARPIKVNILVPISYLIFWAVLLGFSLYSEPVVCGLGMVIMLTGVPVFFIGVQWKEKPRWVYRLVEKATYLGQKVFFVVFPQEDSSETEPLTAKMDQLS</sequence>
<dbReference type="GeneTree" id="ENSGT00940000156469"/>
<name>A0A8C6LWT0_NOTFU</name>
<reference evidence="6" key="1">
    <citation type="submission" date="2014-08" db="EMBL/GenBank/DDBJ databases">
        <authorList>
            <person name="Senf B."/>
            <person name="Petzold A."/>
            <person name="Downie B.R."/>
            <person name="Koch P."/>
            <person name="Platzer M."/>
        </authorList>
    </citation>
    <scope>NUCLEOTIDE SEQUENCE [LARGE SCALE GENOMIC DNA]</scope>
    <source>
        <strain evidence="6">GRZ</strain>
    </source>
</reference>
<feature type="transmembrane region" description="Helical" evidence="5">
    <location>
        <begin position="56"/>
        <end position="78"/>
    </location>
</feature>
<keyword evidence="2 5" id="KW-0812">Transmembrane</keyword>
<feature type="transmembrane region" description="Helical" evidence="5">
    <location>
        <begin position="409"/>
        <end position="428"/>
    </location>
</feature>
<comment type="subcellular location">
    <subcellularLocation>
        <location evidence="1">Membrane</location>
        <topology evidence="1">Multi-pass membrane protein</topology>
    </subcellularLocation>
</comment>